<feature type="compositionally biased region" description="Basic residues" evidence="2">
    <location>
        <begin position="2382"/>
        <end position="2391"/>
    </location>
</feature>
<feature type="compositionally biased region" description="Basic and acidic residues" evidence="2">
    <location>
        <begin position="1269"/>
        <end position="1298"/>
    </location>
</feature>
<feature type="compositionally biased region" description="Acidic residues" evidence="2">
    <location>
        <begin position="1426"/>
        <end position="1437"/>
    </location>
</feature>
<reference evidence="3 4" key="1">
    <citation type="journal article" date="2017" name="Nat. Ecol. Evol.">
        <title>Scallop genome provides insights into evolution of bilaterian karyotype and development.</title>
        <authorList>
            <person name="Wang S."/>
            <person name="Zhang J."/>
            <person name="Jiao W."/>
            <person name="Li J."/>
            <person name="Xun X."/>
            <person name="Sun Y."/>
            <person name="Guo X."/>
            <person name="Huan P."/>
            <person name="Dong B."/>
            <person name="Zhang L."/>
            <person name="Hu X."/>
            <person name="Sun X."/>
            <person name="Wang J."/>
            <person name="Zhao C."/>
            <person name="Wang Y."/>
            <person name="Wang D."/>
            <person name="Huang X."/>
            <person name="Wang R."/>
            <person name="Lv J."/>
            <person name="Li Y."/>
            <person name="Zhang Z."/>
            <person name="Liu B."/>
            <person name="Lu W."/>
            <person name="Hui Y."/>
            <person name="Liang J."/>
            <person name="Zhou Z."/>
            <person name="Hou R."/>
            <person name="Li X."/>
            <person name="Liu Y."/>
            <person name="Li H."/>
            <person name="Ning X."/>
            <person name="Lin Y."/>
            <person name="Zhao L."/>
            <person name="Xing Q."/>
            <person name="Dou J."/>
            <person name="Li Y."/>
            <person name="Mao J."/>
            <person name="Guo H."/>
            <person name="Dou H."/>
            <person name="Li T."/>
            <person name="Mu C."/>
            <person name="Jiang W."/>
            <person name="Fu Q."/>
            <person name="Fu X."/>
            <person name="Miao Y."/>
            <person name="Liu J."/>
            <person name="Yu Q."/>
            <person name="Li R."/>
            <person name="Liao H."/>
            <person name="Li X."/>
            <person name="Kong Y."/>
            <person name="Jiang Z."/>
            <person name="Chourrout D."/>
            <person name="Li R."/>
            <person name="Bao Z."/>
        </authorList>
    </citation>
    <scope>NUCLEOTIDE SEQUENCE [LARGE SCALE GENOMIC DNA]</scope>
    <source>
        <strain evidence="3 4">PY_sf001</strain>
    </source>
</reference>
<dbReference type="OrthoDB" id="1938039at2759"/>
<evidence type="ECO:0000313" key="3">
    <source>
        <dbReference type="EMBL" id="OWF45870.1"/>
    </source>
</evidence>
<feature type="compositionally biased region" description="Polar residues" evidence="2">
    <location>
        <begin position="531"/>
        <end position="542"/>
    </location>
</feature>
<feature type="compositionally biased region" description="Acidic residues" evidence="2">
    <location>
        <begin position="1391"/>
        <end position="1402"/>
    </location>
</feature>
<protein>
    <submittedName>
        <fullName evidence="3">CASP8-associated protein 2</fullName>
    </submittedName>
</protein>
<keyword evidence="1" id="KW-0175">Coiled coil</keyword>
<feature type="compositionally biased region" description="Basic and acidic residues" evidence="2">
    <location>
        <begin position="211"/>
        <end position="276"/>
    </location>
</feature>
<gene>
    <name evidence="3" type="ORF">KP79_PYT07267</name>
</gene>
<feature type="region of interest" description="Disordered" evidence="2">
    <location>
        <begin position="197"/>
        <end position="276"/>
    </location>
</feature>
<feature type="compositionally biased region" description="Basic residues" evidence="2">
    <location>
        <begin position="2365"/>
        <end position="2374"/>
    </location>
</feature>
<feature type="region of interest" description="Disordered" evidence="2">
    <location>
        <begin position="302"/>
        <end position="550"/>
    </location>
</feature>
<organism evidence="3 4">
    <name type="scientific">Mizuhopecten yessoensis</name>
    <name type="common">Japanese scallop</name>
    <name type="synonym">Patinopecten yessoensis</name>
    <dbReference type="NCBI Taxonomy" id="6573"/>
    <lineage>
        <taxon>Eukaryota</taxon>
        <taxon>Metazoa</taxon>
        <taxon>Spiralia</taxon>
        <taxon>Lophotrochozoa</taxon>
        <taxon>Mollusca</taxon>
        <taxon>Bivalvia</taxon>
        <taxon>Autobranchia</taxon>
        <taxon>Pteriomorphia</taxon>
        <taxon>Pectinida</taxon>
        <taxon>Pectinoidea</taxon>
        <taxon>Pectinidae</taxon>
        <taxon>Mizuhopecten</taxon>
    </lineage>
</organism>
<name>A0A210QAW1_MIZYE</name>
<feature type="compositionally biased region" description="Basic and acidic residues" evidence="2">
    <location>
        <begin position="1582"/>
        <end position="1599"/>
    </location>
</feature>
<proteinExistence type="predicted"/>
<feature type="compositionally biased region" description="Basic and acidic residues" evidence="2">
    <location>
        <begin position="681"/>
        <end position="695"/>
    </location>
</feature>
<feature type="region of interest" description="Disordered" evidence="2">
    <location>
        <begin position="1129"/>
        <end position="1168"/>
    </location>
</feature>
<feature type="compositionally biased region" description="Basic and acidic residues" evidence="2">
    <location>
        <begin position="1129"/>
        <end position="1160"/>
    </location>
</feature>
<feature type="region of interest" description="Disordered" evidence="2">
    <location>
        <begin position="2046"/>
        <end position="2072"/>
    </location>
</feature>
<feature type="compositionally biased region" description="Basic and acidic residues" evidence="2">
    <location>
        <begin position="1606"/>
        <end position="1838"/>
    </location>
</feature>
<feature type="compositionally biased region" description="Polar residues" evidence="2">
    <location>
        <begin position="170"/>
        <end position="181"/>
    </location>
</feature>
<feature type="compositionally biased region" description="Basic and acidic residues" evidence="2">
    <location>
        <begin position="2346"/>
        <end position="2364"/>
    </location>
</feature>
<feature type="coiled-coil region" evidence="1">
    <location>
        <begin position="29"/>
        <end position="70"/>
    </location>
</feature>
<dbReference type="Proteomes" id="UP000242188">
    <property type="component" value="Unassembled WGS sequence"/>
</dbReference>
<accession>A0A210QAW1</accession>
<feature type="compositionally biased region" description="Basic and acidic residues" evidence="2">
    <location>
        <begin position="453"/>
        <end position="469"/>
    </location>
</feature>
<feature type="compositionally biased region" description="Basic and acidic residues" evidence="2">
    <location>
        <begin position="328"/>
        <end position="341"/>
    </location>
</feature>
<feature type="compositionally biased region" description="Acidic residues" evidence="2">
    <location>
        <begin position="1461"/>
        <end position="1473"/>
    </location>
</feature>
<feature type="compositionally biased region" description="Basic and acidic residues" evidence="2">
    <location>
        <begin position="404"/>
        <end position="432"/>
    </location>
</feature>
<feature type="compositionally biased region" description="Basic and acidic residues" evidence="2">
    <location>
        <begin position="1518"/>
        <end position="1565"/>
    </location>
</feature>
<dbReference type="EMBL" id="NEDP02004373">
    <property type="protein sequence ID" value="OWF45870.1"/>
    <property type="molecule type" value="Genomic_DNA"/>
</dbReference>
<feature type="compositionally biased region" description="Basic and acidic residues" evidence="2">
    <location>
        <begin position="1855"/>
        <end position="1875"/>
    </location>
</feature>
<feature type="compositionally biased region" description="Polar residues" evidence="2">
    <location>
        <begin position="1346"/>
        <end position="1357"/>
    </location>
</feature>
<feature type="compositionally biased region" description="Basic and acidic residues" evidence="2">
    <location>
        <begin position="302"/>
        <end position="311"/>
    </location>
</feature>
<feature type="compositionally biased region" description="Basic and acidic residues" evidence="2">
    <location>
        <begin position="112"/>
        <end position="151"/>
    </location>
</feature>
<evidence type="ECO:0000313" key="4">
    <source>
        <dbReference type="Proteomes" id="UP000242188"/>
    </source>
</evidence>
<feature type="compositionally biased region" description="Basic residues" evidence="2">
    <location>
        <begin position="1479"/>
        <end position="1490"/>
    </location>
</feature>
<feature type="compositionally biased region" description="Polar residues" evidence="2">
    <location>
        <begin position="712"/>
        <end position="722"/>
    </location>
</feature>
<feature type="region of interest" description="Disordered" evidence="2">
    <location>
        <begin position="665"/>
        <end position="727"/>
    </location>
</feature>
<feature type="compositionally biased region" description="Acidic residues" evidence="2">
    <location>
        <begin position="1254"/>
        <end position="1268"/>
    </location>
</feature>
<feature type="region of interest" description="Disordered" evidence="2">
    <location>
        <begin position="1232"/>
        <end position="1889"/>
    </location>
</feature>
<feature type="compositionally biased region" description="Polar residues" evidence="2">
    <location>
        <begin position="1499"/>
        <end position="1517"/>
    </location>
</feature>
<feature type="compositionally biased region" description="Polar residues" evidence="2">
    <location>
        <begin position="1299"/>
        <end position="1311"/>
    </location>
</feature>
<feature type="compositionally biased region" description="Polar residues" evidence="2">
    <location>
        <begin position="496"/>
        <end position="507"/>
    </location>
</feature>
<feature type="compositionally biased region" description="Basic and acidic residues" evidence="2">
    <location>
        <begin position="1359"/>
        <end position="1370"/>
    </location>
</feature>
<feature type="region of interest" description="Disordered" evidence="2">
    <location>
        <begin position="93"/>
        <end position="181"/>
    </location>
</feature>
<sequence>MEDQDDTLASLDLYDDLITDEGLSRQYNYDELSRKYDAAVLKITELESKVDTLQKSESKLSKNCEILEKNISTLFLTARLELQRKDRAIQQYKHMREPRKQTRIAPASNPRLNRDDERNHWEHSKKASDSILVDKVKTKRRLSSDDHEEKIKKKRKLSDKTGNYGEENASKCNNASTRTDNCGQNAARKILEKSRKDFQRRLSGGKSSTHAYDEHDQNTEREKKKGNKEGECSANELRKAERNDRREKRRKNTVENEKRDETKTKDNRIKTTSENVHFVEENRNKIAASGGVCDLREKLKMKRLRDEENFKKANLLDSKRNPCNILKVDSKSYSPEEKTKSLGDISSPKNNNRPSHTNRNRSGNRSSEEHSSPRVGLLAKSCDTKGSDQELKKKVYHLSPISKPRSDRNKQVNENRKSSADTKSSLDSERLKSQSNSSQGVVASDQIHTGKKLHYEKPSYPVTHEKKTSSLETPLPDQVTNSFEKCSSPKVKDVLTSVSKKNASSLSYLERANETSTVSKKSKKESADNRVPSSVERTSSELPLQETDEENISSKTILPVEAIQTGGKLKDAPTTGQVRKNDQDKQQKLHLFSVGNVKSEEMSTVHISEPVLGSPVLDRKHRKSREFSLSASSVLEEGGTNDTHIQSATQEMCLINVKLVESRETTHPMESCARARHHSKEKLAEKEKHEQETASHRKPQTKLVDVKKEQGNRQTDTTTYADKTNEKHQVNVDYEHESQRQDRKLENSLKMDIDELKKIIKTDPEVNKLQSVPDRQTTSCSFNIDNDDEKEKQNCTSTEDIAMSTKIVRSPLSPRNVKQTTVRLKGSVKIKSEHITSSPAGKSRERKEAKAMDESVTQVEAITLEVAVHCDNHCESEKNRRKSDSESKMDYVDISTSIDNQNEVVHEQQISETVVLEGHARDITGSQRDFVNTTARLPEMSTGDYSTLEIDTESCGNEKLDTASCGKEKLDTESHGKKKVAAEICGMEELDTGSCGTEGLNTKTLEKEKLDTDICEKEKLDTDICEKEKLDTDICEKEKLNTDICEKEKLGSGSNGMGKPDIELHEKENLDTELCRMEKLDTWSCKSEKVDSKSHGMEKLDSELCGMEKLDTGLCRIGKPDRLCKTEKLDTESHSMEKRDPESFEMEKLDTKPHGKEKLDTGSFGTDKLDTLNIEMDEKETSSVIDEECGKILLHYKEESKECLTKSSKQQLDLNDSGKDRLLSADNLLNKAVEDDSAGNRKRSASSVQSDSTLESDLEMSSDSESEESGEKDRVRDSETFHPSDIKTDASHEDKPSHDLNNSVVSHTSEAGSDGDVEVHCSTDEIQSEDLNDKGFGHCSPKQDGSHTPKQISSGMLKQSEEHTGSEMHKPIGSQKPEQNDLQTPDKNQDIYEEDLDYEYESDSSSLSSDQQGGGKSSGNNNELLLENDEDLTEEFSELNTGAEDSQDDELMICVSPSESMEFETEENIEEGTNESAKIKKSISPKKKILCSRSKQEGARTSASKQKNPGSLVSRQISNDRKDHHKQSERNPSHECSKLLHSKENNGNRSNKKDSLDNHSQKKSESYGTYLGAKTSYRSRHNYTDDRRLKERERKDKMSAQKKHKEHTERMGKNHDSPRTSKDHERKRLPKDRHSDREKTSKDRHSDMENKDRHSGTERTNKNRHSDMERTNKDRHSGTERTNKDGHRNPERTNKDRHSDTERTNKDRHSDTERTNKDGHSDPERTNKDGHSDPERTSKDRPVGMERAYKDCHDDIERTSKDRHGETERTSKDRHGDNYRERLSRDHLCHKERINKDKEKKFKEQLSVHQRSSQDHFSEKKRTLKSNQHDQEGKTREDQTEDEGVSKVNQNHQKSQRESSKKTLSSKHEKTSEKKAMRKTARNLEHKYESPKILRTVTSETIFCAEGSHKMTDTMELYDEPKSAGVDNPSFQGAENITISHTDQGGEGHLSDDSEDRDRLNPVLAKKWSTRVCETSQHNIVNITRIDSDEEDMEIRVTDSSNSCSDDFLSDVSEPEKCARVRTWQEVAKIFREKVDILDIERVKEPGVQERSDNEDCSSYSDSDTSGDEKESDDCCYALESNYTFELCKNPETISDGEDVGSYAHVEPREGVGSYTHVEPREGVGSYAHVEPREGVGSYAHVEPREGVGSYAHVEPKAQTVCNNAIKSPDQCLLNPPEIYNDNASDNFTDSLDDRFHNCPTNFSKKCVINEESLEEGEILTDSEQKVETIPYGIKSGKKSSRVGAMLSHGKNVNKSDKHGRPQNIGKSKHHGNRSDKRSSERPLISPRPSPRKGRSPRDEMYRRKHLQTAVKVLQNRSRERNSHTVTGTSPVKVPRHGGIGNIDGTDFRNRIEDKPSRSLEHRLPLRKRKRSRSRSCEKGSRIKHVSPRRS</sequence>
<feature type="region of interest" description="Disordered" evidence="2">
    <location>
        <begin position="2231"/>
        <end position="2391"/>
    </location>
</feature>
<evidence type="ECO:0000256" key="1">
    <source>
        <dbReference type="SAM" id="Coils"/>
    </source>
</evidence>
<feature type="compositionally biased region" description="Polar residues" evidence="2">
    <location>
        <begin position="347"/>
        <end position="365"/>
    </location>
</feature>
<evidence type="ECO:0000256" key="2">
    <source>
        <dbReference type="SAM" id="MobiDB-lite"/>
    </source>
</evidence>
<comment type="caution">
    <text evidence="3">The sequence shown here is derived from an EMBL/GenBank/DDBJ whole genome shotgun (WGS) entry which is preliminary data.</text>
</comment>
<feature type="compositionally biased region" description="Polar residues" evidence="2">
    <location>
        <begin position="1376"/>
        <end position="1386"/>
    </location>
</feature>
<feature type="compositionally biased region" description="Basic and acidic residues" evidence="2">
    <location>
        <begin position="382"/>
        <end position="393"/>
    </location>
</feature>
<keyword evidence="4" id="KW-1185">Reference proteome</keyword>